<name>A0A237J1R0_STREE</name>
<reference evidence="1 6" key="3">
    <citation type="submission" date="2019-11" db="EMBL/GenBank/DDBJ databases">
        <title>Growth characteristics of pneumococcus vary with the chemical composition of the capsule and with environmental conditions.</title>
        <authorList>
            <person name="Tothpal A."/>
            <person name="Desobry K."/>
            <person name="Joshi S."/>
            <person name="Wyllie A.L."/>
            <person name="Weinberger D.M."/>
        </authorList>
    </citation>
    <scope>NUCLEOTIDE SEQUENCE [LARGE SCALE GENOMIC DNA]</scope>
    <source>
        <strain evidence="1">Pnumococcus35B</strain>
        <strain evidence="6">pnumococcus35B</strain>
    </source>
</reference>
<dbReference type="EMBL" id="VMVH01000140">
    <property type="protein sequence ID" value="TVW24960.1"/>
    <property type="molecule type" value="Genomic_DNA"/>
</dbReference>
<reference evidence="3 5" key="2">
    <citation type="submission" date="2019-07" db="EMBL/GenBank/DDBJ databases">
        <authorList>
            <person name="Mohale T."/>
        </authorList>
    </citation>
    <scope>NUCLEOTIDE SEQUENCE [LARGE SCALE GENOMIC DNA]</scope>
    <source>
        <strain evidence="3 5">NTPn 189</strain>
    </source>
</reference>
<proteinExistence type="predicted"/>
<keyword evidence="1" id="KW-0378">Hydrolase</keyword>
<comment type="caution">
    <text evidence="1">The sequence shown here is derived from an EMBL/GenBank/DDBJ whole genome shotgun (WGS) entry which is preliminary data.</text>
</comment>
<dbReference type="EMBL" id="NNBW01000189">
    <property type="protein sequence ID" value="OYL25525.1"/>
    <property type="molecule type" value="Genomic_DNA"/>
</dbReference>
<dbReference type="GO" id="GO:0004519">
    <property type="term" value="F:endonuclease activity"/>
    <property type="evidence" value="ECO:0007669"/>
    <property type="project" value="UniProtKB-KW"/>
</dbReference>
<evidence type="ECO:0000313" key="4">
    <source>
        <dbReference type="Proteomes" id="UP000214939"/>
    </source>
</evidence>
<reference evidence="2 4" key="1">
    <citation type="submission" date="2017-07" db="EMBL/GenBank/DDBJ databases">
        <title>Invasive disease caused simultaneously by more than one serotype of Streptococcus pneumoniae, South Africa.</title>
        <authorList>
            <person name="Ndlangisa K."/>
            <person name="Du Plessis M."/>
            <person name="Von Gottberg A."/>
        </authorList>
    </citation>
    <scope>NUCLEOTIDE SEQUENCE [LARGE SCALE GENOMIC DNA]</scope>
    <source>
        <strain evidence="2 4">8227-15B</strain>
    </source>
</reference>
<dbReference type="RefSeq" id="WP_078064042.1">
    <property type="nucleotide sequence ID" value="NZ_CKAM01000300.1"/>
</dbReference>
<accession>A0A237J1R0</accession>
<evidence type="ECO:0000313" key="1">
    <source>
        <dbReference type="EMBL" id="MTV87151.1"/>
    </source>
</evidence>
<keyword evidence="1" id="KW-0540">Nuclease</keyword>
<protein>
    <submittedName>
        <fullName evidence="1">ApaLI family restriction endonuclease</fullName>
    </submittedName>
</protein>
<evidence type="ECO:0000313" key="3">
    <source>
        <dbReference type="EMBL" id="TVW24960.1"/>
    </source>
</evidence>
<dbReference type="Proteomes" id="UP000469505">
    <property type="component" value="Unassembled WGS sequence"/>
</dbReference>
<organism evidence="1 6">
    <name type="scientific">Streptococcus pneumoniae</name>
    <dbReference type="NCBI Taxonomy" id="1313"/>
    <lineage>
        <taxon>Bacteria</taxon>
        <taxon>Bacillati</taxon>
        <taxon>Bacillota</taxon>
        <taxon>Bacilli</taxon>
        <taxon>Lactobacillales</taxon>
        <taxon>Streptococcaceae</taxon>
        <taxon>Streptococcus</taxon>
    </lineage>
</organism>
<evidence type="ECO:0000313" key="6">
    <source>
        <dbReference type="Proteomes" id="UP000469505"/>
    </source>
</evidence>
<dbReference type="InterPro" id="IPR019036">
    <property type="entry name" value="Restrct_endonuc_II_ApaLI"/>
</dbReference>
<evidence type="ECO:0000313" key="5">
    <source>
        <dbReference type="Proteomes" id="UP000318940"/>
    </source>
</evidence>
<sequence length="121" mass="13933">MPNSESTKPKTFEIDCLVGEKHAYEIKWWDATTDGDHITKEHTRIKVIHNKGYIPIRLMFYYPNRTQAIKIQQTLETLYNGIGGKYYYGDSAWEHLRAVTGIDLLSILTDIANKKTGVKSK</sequence>
<gene>
    <name evidence="2" type="ORF">A5N45_10185</name>
    <name evidence="3" type="ORF">AZK02_10875</name>
    <name evidence="1" type="ORF">GM543_06420</name>
</gene>
<dbReference type="Proteomes" id="UP000214939">
    <property type="component" value="Unassembled WGS sequence"/>
</dbReference>
<dbReference type="AlphaFoldDB" id="A0A237J1R0"/>
<evidence type="ECO:0000313" key="2">
    <source>
        <dbReference type="EMBL" id="OYL25525.1"/>
    </source>
</evidence>
<dbReference type="Pfam" id="PF09499">
    <property type="entry name" value="RE_ApaLI"/>
    <property type="match status" value="1"/>
</dbReference>
<dbReference type="EMBL" id="WNHX01000024">
    <property type="protein sequence ID" value="MTV87151.1"/>
    <property type="molecule type" value="Genomic_DNA"/>
</dbReference>
<dbReference type="Proteomes" id="UP000318940">
    <property type="component" value="Unassembled WGS sequence"/>
</dbReference>
<keyword evidence="1" id="KW-0255">Endonuclease</keyword>